<evidence type="ECO:0000256" key="3">
    <source>
        <dbReference type="ARBA" id="ARBA00022452"/>
    </source>
</evidence>
<sequence length="1014" mass="112928">MKKTSNLRRALVTPFLLIVPMLAFAQRVTGVVTDASSQEPLTGVTVRTNGGQGMAVTDIDGRYSIDAERTAVLQFSYMGFNELSVAVNSRKVVNVALQPQQKDLTEVVVIGYGTQKKADLTGAVGVVDMKEAQKTAATNIYEMLQGQVPGVSVSTTSQPGTMSHVQIRGIGSFNTVGPLYVLDGMIVNDVNHLNPNEIESMQVLKDASAAAIYGARGANGVVIIETKKGKKGQPAFNISATWSMADMPKKIKMKNAADFMYYNEQAYINANAAWPAANYSLTHTGKMIPNTDWQKAVFKTGFTQDYNALYTQGSENVNFAIGAGYMNQTAVMEGPEYQRFTGRINADATYGILKIGINSTFQHARNNETRSGSFANALAMPPVIPVYDPNEPTGRGGFGYGSADFPTYSSNPVAIQKSNEGLQVDNRVIANAFLELTLLKHLKYRLNLGVDGWFGRHKYINHAYTMRMASGETRFKDLLNENRDQRITTIIENTLTYQNTFGKHNVTALAGYTAEDVNWHWLMGEGYDQQVKGLWQLDLVAKQNNMSGSENERRQLSYIGRIDYSYATKYLVQFNFRSDGSSKFGPANRRGYFPSVSVGWRVSEEAFWQPLKEIVDNLKLRASWGKVGDMQSLGNYSYIPSIDHNGPYEGLYALFGLSGSEKIHYGATQTSKVNVNLGWETKTTTNIGIDFNLFNSRLFGSFEWFSAQSTDLLLNVPQAWATGVSTLWTNYGSMRNRGVELVLGWHDRVGELGYSVSANFSTLRNEVLKMGDAYVQSGHNRTEVGRSISDFYLLKTAGIFQSMDEIYDYTTTLSDGTVKVLQPNAQPGDVKYIDVNHDGKIDDTDKDWSGSPLPKFEMGFNMSLTWKDFDFNLFWAGKFGHKIYNQVRATTLNFNVDNLPADVFPWTWDNPSNTYPRMYANSTDNNKGSDRFLEDGSYFRLKNVQLGYTLPLSLSKKLGVQRVRAYVSGSNLLTLTGYKGYDPDIICTNVYEQGLDYGQYPSNRQLNFGVQVTF</sequence>
<evidence type="ECO:0000256" key="4">
    <source>
        <dbReference type="ARBA" id="ARBA00022692"/>
    </source>
</evidence>
<dbReference type="InterPro" id="IPR037066">
    <property type="entry name" value="Plug_dom_sf"/>
</dbReference>
<dbReference type="Gene3D" id="2.40.170.20">
    <property type="entry name" value="TonB-dependent receptor, beta-barrel domain"/>
    <property type="match status" value="1"/>
</dbReference>
<evidence type="ECO:0000313" key="11">
    <source>
        <dbReference type="Proteomes" id="UP000010433"/>
    </source>
</evidence>
<keyword evidence="5 7" id="KW-0472">Membrane</keyword>
<comment type="caution">
    <text evidence="10">The sequence shown here is derived from an EMBL/GenBank/DDBJ whole genome shotgun (WGS) entry which is preliminary data.</text>
</comment>
<evidence type="ECO:0000256" key="2">
    <source>
        <dbReference type="ARBA" id="ARBA00022448"/>
    </source>
</evidence>
<evidence type="ECO:0000256" key="8">
    <source>
        <dbReference type="SAM" id="SignalP"/>
    </source>
</evidence>
<keyword evidence="2 7" id="KW-0813">Transport</keyword>
<keyword evidence="10" id="KW-0675">Receptor</keyword>
<dbReference type="RefSeq" id="WP_009162357.1">
    <property type="nucleotide sequence ID" value="NZ_KB290994.1"/>
</dbReference>
<dbReference type="SUPFAM" id="SSF49464">
    <property type="entry name" value="Carboxypeptidase regulatory domain-like"/>
    <property type="match status" value="1"/>
</dbReference>
<dbReference type="HOGENOM" id="CLU_004317_0_2_10"/>
<accession>L1NBV0</accession>
<keyword evidence="3 7" id="KW-1134">Transmembrane beta strand</keyword>
<keyword evidence="11" id="KW-1185">Reference proteome</keyword>
<evidence type="ECO:0000256" key="6">
    <source>
        <dbReference type="ARBA" id="ARBA00023237"/>
    </source>
</evidence>
<dbReference type="Proteomes" id="UP000010433">
    <property type="component" value="Unassembled WGS sequence"/>
</dbReference>
<dbReference type="AlphaFoldDB" id="L1NBV0"/>
<keyword evidence="8" id="KW-0732">Signal</keyword>
<dbReference type="InterPro" id="IPR036942">
    <property type="entry name" value="Beta-barrel_TonB_sf"/>
</dbReference>
<dbReference type="SUPFAM" id="SSF56935">
    <property type="entry name" value="Porins"/>
    <property type="match status" value="1"/>
</dbReference>
<feature type="domain" description="TonB-dependent receptor plug" evidence="9">
    <location>
        <begin position="117"/>
        <end position="221"/>
    </location>
</feature>
<dbReference type="EMBL" id="AMEP01000080">
    <property type="protein sequence ID" value="EKY00999.1"/>
    <property type="molecule type" value="Genomic_DNA"/>
</dbReference>
<dbReference type="NCBIfam" id="TIGR04056">
    <property type="entry name" value="OMP_RagA_SusC"/>
    <property type="match status" value="1"/>
</dbReference>
<evidence type="ECO:0000259" key="9">
    <source>
        <dbReference type="Pfam" id="PF07715"/>
    </source>
</evidence>
<evidence type="ECO:0000256" key="5">
    <source>
        <dbReference type="ARBA" id="ARBA00023136"/>
    </source>
</evidence>
<keyword evidence="4 7" id="KW-0812">Transmembrane</keyword>
<dbReference type="Gene3D" id="2.60.40.1120">
    <property type="entry name" value="Carboxypeptidase-like, regulatory domain"/>
    <property type="match status" value="1"/>
</dbReference>
<comment type="subcellular location">
    <subcellularLocation>
        <location evidence="1 7">Cell outer membrane</location>
        <topology evidence="1 7">Multi-pass membrane protein</topology>
    </subcellularLocation>
</comment>
<dbReference type="Pfam" id="PF13715">
    <property type="entry name" value="CarbopepD_reg_2"/>
    <property type="match status" value="1"/>
</dbReference>
<dbReference type="InterPro" id="IPR012910">
    <property type="entry name" value="Plug_dom"/>
</dbReference>
<dbReference type="InterPro" id="IPR039426">
    <property type="entry name" value="TonB-dep_rcpt-like"/>
</dbReference>
<dbReference type="PROSITE" id="PS52016">
    <property type="entry name" value="TONB_DEPENDENT_REC_3"/>
    <property type="match status" value="1"/>
</dbReference>
<evidence type="ECO:0000313" key="10">
    <source>
        <dbReference type="EMBL" id="EKY00999.1"/>
    </source>
</evidence>
<gene>
    <name evidence="10" type="ORF">HMPREF9151_01142</name>
</gene>
<name>L1NBV0_9BACT</name>
<dbReference type="InterPro" id="IPR023997">
    <property type="entry name" value="TonB-dep_OMP_SusC/RagA_CS"/>
</dbReference>
<reference evidence="10 11" key="1">
    <citation type="submission" date="2012-05" db="EMBL/GenBank/DDBJ databases">
        <authorList>
            <person name="Weinstock G."/>
            <person name="Sodergren E."/>
            <person name="Lobos E.A."/>
            <person name="Fulton L."/>
            <person name="Fulton R."/>
            <person name="Courtney L."/>
            <person name="Fronick C."/>
            <person name="O'Laughlin M."/>
            <person name="Godfrey J."/>
            <person name="Wilson R.M."/>
            <person name="Miner T."/>
            <person name="Farmer C."/>
            <person name="Delehaunty K."/>
            <person name="Cordes M."/>
            <person name="Minx P."/>
            <person name="Tomlinson C."/>
            <person name="Chen J."/>
            <person name="Wollam A."/>
            <person name="Pepin K.H."/>
            <person name="Bhonagiri V."/>
            <person name="Zhang X."/>
            <person name="Suruliraj S."/>
            <person name="Warren W."/>
            <person name="Mitreva M."/>
            <person name="Mardis E.R."/>
            <person name="Wilson R.K."/>
        </authorList>
    </citation>
    <scope>NUCLEOTIDE SEQUENCE [LARGE SCALE GENOMIC DNA]</scope>
    <source>
        <strain evidence="10 11">F0055</strain>
    </source>
</reference>
<dbReference type="OrthoDB" id="9768177at2"/>
<dbReference type="PATRIC" id="fig|1127699.3.peg.1053"/>
<evidence type="ECO:0000256" key="1">
    <source>
        <dbReference type="ARBA" id="ARBA00004571"/>
    </source>
</evidence>
<keyword evidence="6 7" id="KW-0998">Cell outer membrane</keyword>
<dbReference type="Gene3D" id="2.170.130.10">
    <property type="entry name" value="TonB-dependent receptor, plug domain"/>
    <property type="match status" value="1"/>
</dbReference>
<dbReference type="InterPro" id="IPR023996">
    <property type="entry name" value="TonB-dep_OMP_SusC/RagA"/>
</dbReference>
<comment type="similarity">
    <text evidence="7">Belongs to the TonB-dependent receptor family.</text>
</comment>
<protein>
    <submittedName>
        <fullName evidence="10">TonB-dependent receptor</fullName>
    </submittedName>
</protein>
<proteinExistence type="inferred from homology"/>
<evidence type="ECO:0000256" key="7">
    <source>
        <dbReference type="PROSITE-ProRule" id="PRU01360"/>
    </source>
</evidence>
<dbReference type="NCBIfam" id="TIGR04057">
    <property type="entry name" value="SusC_RagA_signa"/>
    <property type="match status" value="1"/>
</dbReference>
<feature type="chain" id="PRO_5003954242" evidence="8">
    <location>
        <begin position="26"/>
        <end position="1014"/>
    </location>
</feature>
<organism evidence="10 11">
    <name type="scientific">Hoylesella saccharolytica F0055</name>
    <dbReference type="NCBI Taxonomy" id="1127699"/>
    <lineage>
        <taxon>Bacteria</taxon>
        <taxon>Pseudomonadati</taxon>
        <taxon>Bacteroidota</taxon>
        <taxon>Bacteroidia</taxon>
        <taxon>Bacteroidales</taxon>
        <taxon>Prevotellaceae</taxon>
        <taxon>Hoylesella</taxon>
    </lineage>
</organism>
<feature type="signal peptide" evidence="8">
    <location>
        <begin position="1"/>
        <end position="25"/>
    </location>
</feature>
<dbReference type="GO" id="GO:0009279">
    <property type="term" value="C:cell outer membrane"/>
    <property type="evidence" value="ECO:0007669"/>
    <property type="project" value="UniProtKB-SubCell"/>
</dbReference>
<dbReference type="Pfam" id="PF07715">
    <property type="entry name" value="Plug"/>
    <property type="match status" value="1"/>
</dbReference>
<dbReference type="STRING" id="1127699.HMPREF9151_01142"/>
<dbReference type="InterPro" id="IPR008969">
    <property type="entry name" value="CarboxyPept-like_regulatory"/>
</dbReference>